<gene>
    <name evidence="1" type="ORF">Nst1_143</name>
</gene>
<reference evidence="1 2" key="1">
    <citation type="submission" date="2013-02" db="EMBL/GenBank/DDBJ databases">
        <title>Insights into archaeal evolution and symbiosis from the genomes of a Nanoarchaeon and its crenarchaeal host from Yellowstone National Park.</title>
        <authorList>
            <person name="Podar M."/>
            <person name="Makarova K.S."/>
            <person name="Graham D.E."/>
            <person name="Wolf Y.I."/>
            <person name="Koonin E.V."/>
            <person name="Reysenbach A.-L."/>
        </authorList>
    </citation>
    <scope>NUCLEOTIDE SEQUENCE [LARGE SCALE GENOMIC DNA]</scope>
</reference>
<evidence type="ECO:0000313" key="1">
    <source>
        <dbReference type="EMBL" id="EOD42804.1"/>
    </source>
</evidence>
<dbReference type="EMBL" id="APJZ01000001">
    <property type="protein sequence ID" value="EOD42804.1"/>
    <property type="molecule type" value="Genomic_DNA"/>
</dbReference>
<evidence type="ECO:0000313" key="2">
    <source>
        <dbReference type="Proteomes" id="UP000053279"/>
    </source>
</evidence>
<sequence length="45" mass="5594">MIVYFPNQYNYIYLDNIFLILFLKNKYNNVRIILFIILVSNTVRY</sequence>
<dbReference type="AlphaFoldDB" id="R1GAC2"/>
<name>R1GAC2_NANST</name>
<proteinExistence type="predicted"/>
<keyword evidence="2" id="KW-1185">Reference proteome</keyword>
<organism evidence="1 2">
    <name type="scientific">Nanobsidianus stetteri</name>
    <dbReference type="NCBI Taxonomy" id="1294122"/>
    <lineage>
        <taxon>Archaea</taxon>
        <taxon>Nanobdellota</taxon>
        <taxon>Candidatus Nanoarchaeia</taxon>
        <taxon>Nanoarchaeales</taxon>
        <taxon>Nanopusillaceae</taxon>
        <taxon>Candidatus Nanobsidianus</taxon>
    </lineage>
</organism>
<dbReference type="Proteomes" id="UP000053279">
    <property type="component" value="Unassembled WGS sequence"/>
</dbReference>
<protein>
    <submittedName>
        <fullName evidence="1">Uncharacterized protein</fullName>
    </submittedName>
</protein>
<accession>R1GAC2</accession>
<comment type="caution">
    <text evidence="1">The sequence shown here is derived from an EMBL/GenBank/DDBJ whole genome shotgun (WGS) entry which is preliminary data.</text>
</comment>